<dbReference type="AlphaFoldDB" id="A0A1F6NTQ0"/>
<keyword evidence="1" id="KW-0472">Membrane</keyword>
<dbReference type="EMBL" id="MFQP01000066">
    <property type="protein sequence ID" value="OGH87004.1"/>
    <property type="molecule type" value="Genomic_DNA"/>
</dbReference>
<keyword evidence="1" id="KW-0812">Transmembrane</keyword>
<protein>
    <submittedName>
        <fullName evidence="2">Uncharacterized protein</fullName>
    </submittedName>
</protein>
<feature type="transmembrane region" description="Helical" evidence="1">
    <location>
        <begin position="72"/>
        <end position="94"/>
    </location>
</feature>
<organism evidence="2 3">
    <name type="scientific">Candidatus Magasanikbacteria bacterium RIFOXYA1_FULL_40_8</name>
    <dbReference type="NCBI Taxonomy" id="1798694"/>
    <lineage>
        <taxon>Bacteria</taxon>
        <taxon>Candidatus Magasanikiibacteriota</taxon>
    </lineage>
</organism>
<gene>
    <name evidence="2" type="ORF">A2206_00385</name>
</gene>
<evidence type="ECO:0000313" key="2">
    <source>
        <dbReference type="EMBL" id="OGH87004.1"/>
    </source>
</evidence>
<evidence type="ECO:0000256" key="1">
    <source>
        <dbReference type="SAM" id="Phobius"/>
    </source>
</evidence>
<name>A0A1F6NTQ0_9BACT</name>
<sequence length="519" mass="56972">MNDDRLKNILEDIYRLDPNLKEYEEVLSDIVGKILTAKPDIEADARFVAKLRDELMNKKIKNKLNIFSMNKIPFIAVGATAAVAVVIVVSVSLVSGRLSVNKLTGLITQKTTSDSVIQLSANAFGSLGIPSDSGSQRSALAEEGALTADAAIAPSVGFGGGGAPANSGSMMKIGEDMAISPIYYQPYQFKYTGGDFVIASGEMPVYRLALNETIGRTMARLLSGASAEFVDLSKFKNAGVRSMHISQENGFNIYMNLDQGRISLDSSRPYLMTDTVMRCDGPDCGGYEPEEYPQLPETQLISIADRFLSEYGISKTVYGQPFAEVDSMGDRFGFYYAPRLQTVVYPLSFDSKDVYESGGQASGMRVLIDAVDSEVRSVNEILNPIFEKSNYEMETDFNRIIKIVENGGMWGGYYGAMEAGETLEVGAPEYVYLHQYDYSQSDGIARELYVPALKFPILNAESKNIYQDSILIPLAKEMLDNYEIQNDVPMPEPYFMKGEEGSGEVMPMDAMVESSPSAQ</sequence>
<comment type="caution">
    <text evidence="2">The sequence shown here is derived from an EMBL/GenBank/DDBJ whole genome shotgun (WGS) entry which is preliminary data.</text>
</comment>
<dbReference type="Proteomes" id="UP000177151">
    <property type="component" value="Unassembled WGS sequence"/>
</dbReference>
<reference evidence="2 3" key="1">
    <citation type="journal article" date="2016" name="Nat. Commun.">
        <title>Thousands of microbial genomes shed light on interconnected biogeochemical processes in an aquifer system.</title>
        <authorList>
            <person name="Anantharaman K."/>
            <person name="Brown C.T."/>
            <person name="Hug L.A."/>
            <person name="Sharon I."/>
            <person name="Castelle C.J."/>
            <person name="Probst A.J."/>
            <person name="Thomas B.C."/>
            <person name="Singh A."/>
            <person name="Wilkins M.J."/>
            <person name="Karaoz U."/>
            <person name="Brodie E.L."/>
            <person name="Williams K.H."/>
            <person name="Hubbard S.S."/>
            <person name="Banfield J.F."/>
        </authorList>
    </citation>
    <scope>NUCLEOTIDE SEQUENCE [LARGE SCALE GENOMIC DNA]</scope>
</reference>
<evidence type="ECO:0000313" key="3">
    <source>
        <dbReference type="Proteomes" id="UP000177151"/>
    </source>
</evidence>
<keyword evidence="1" id="KW-1133">Transmembrane helix</keyword>
<proteinExistence type="predicted"/>
<accession>A0A1F6NTQ0</accession>